<dbReference type="Gene3D" id="2.60.40.10">
    <property type="entry name" value="Immunoglobulins"/>
    <property type="match status" value="1"/>
</dbReference>
<name>A0A2I4BL82_AUSLI</name>
<keyword evidence="4" id="KW-0325">Glycoprotein</keyword>
<dbReference type="InterPro" id="IPR015631">
    <property type="entry name" value="CD2/SLAM_rcpt"/>
</dbReference>
<proteinExistence type="predicted"/>
<feature type="region of interest" description="Disordered" evidence="5">
    <location>
        <begin position="184"/>
        <end position="244"/>
    </location>
</feature>
<feature type="compositionally biased region" description="Polar residues" evidence="5">
    <location>
        <begin position="233"/>
        <end position="244"/>
    </location>
</feature>
<evidence type="ECO:0000256" key="5">
    <source>
        <dbReference type="SAM" id="MobiDB-lite"/>
    </source>
</evidence>
<evidence type="ECO:0000313" key="7">
    <source>
        <dbReference type="Proteomes" id="UP000192220"/>
    </source>
</evidence>
<dbReference type="RefSeq" id="XP_013868501.1">
    <property type="nucleotide sequence ID" value="XM_014013047.1"/>
</dbReference>
<dbReference type="GO" id="GO:0016020">
    <property type="term" value="C:membrane"/>
    <property type="evidence" value="ECO:0007669"/>
    <property type="project" value="UniProtKB-SubCell"/>
</dbReference>
<dbReference type="OrthoDB" id="8955135at2759"/>
<accession>A0A2I4BL82</accession>
<evidence type="ECO:0000256" key="1">
    <source>
        <dbReference type="ARBA" id="ARBA00004370"/>
    </source>
</evidence>
<reference evidence="8" key="1">
    <citation type="submission" date="2025-08" db="UniProtKB">
        <authorList>
            <consortium name="RefSeq"/>
        </authorList>
    </citation>
    <scope>IDENTIFICATION</scope>
</reference>
<dbReference type="InParanoid" id="A0A2I4BL82"/>
<evidence type="ECO:0000256" key="2">
    <source>
        <dbReference type="ARBA" id="ARBA00022729"/>
    </source>
</evidence>
<gene>
    <name evidence="8" type="primary">LOC106520793</name>
</gene>
<dbReference type="AlphaFoldDB" id="A0A2I4BL82"/>
<keyword evidence="2" id="KW-0732">Signal</keyword>
<evidence type="ECO:0000256" key="6">
    <source>
        <dbReference type="SAM" id="Phobius"/>
    </source>
</evidence>
<sequence length="244" mass="26583">MGQNPNLNDYAARAEFFQHNYSVLIKNMQHDDSGSYKAKVSGNKDVTKTEYQVRVVDPVSPVKLTINPDVSDVCNVTVTCSTLDSLISKTFHCNNITCSLVSNPDKTAPSSTLSVYVQQDYIICNHSNQVSSEQDKIDFRTQCEKKTALSAAIIARIAVSVLFVVVTSPCALYMYCKRKHSDKAVPESINPDPKNPAGAASGVSTEPNPVLSLSRLAQEEESRQQPARINRASKPNSAASAVNN</sequence>
<protein>
    <submittedName>
        <fullName evidence="8">Uncharacterized protein LOC106520793</fullName>
    </submittedName>
</protein>
<dbReference type="PANTHER" id="PTHR12080">
    <property type="entry name" value="SIGNALING LYMPHOCYTIC ACTIVATION MOLECULE"/>
    <property type="match status" value="1"/>
</dbReference>
<evidence type="ECO:0000256" key="4">
    <source>
        <dbReference type="ARBA" id="ARBA00023180"/>
    </source>
</evidence>
<feature type="transmembrane region" description="Helical" evidence="6">
    <location>
        <begin position="153"/>
        <end position="175"/>
    </location>
</feature>
<keyword evidence="7" id="KW-1185">Reference proteome</keyword>
<dbReference type="GeneID" id="106520793"/>
<dbReference type="KEGG" id="alim:106520793"/>
<keyword evidence="3 6" id="KW-0472">Membrane</keyword>
<dbReference type="PANTHER" id="PTHR12080:SF80">
    <property type="entry name" value="IMMUNOGLOBULIN V-SET DOMAIN-CONTAINING PROTEIN"/>
    <property type="match status" value="1"/>
</dbReference>
<dbReference type="Proteomes" id="UP000192220">
    <property type="component" value="Unplaced"/>
</dbReference>
<evidence type="ECO:0000313" key="8">
    <source>
        <dbReference type="RefSeq" id="XP_013868501.1"/>
    </source>
</evidence>
<organism evidence="7 8">
    <name type="scientific">Austrofundulus limnaeus</name>
    <name type="common">Annual killifish</name>
    <dbReference type="NCBI Taxonomy" id="52670"/>
    <lineage>
        <taxon>Eukaryota</taxon>
        <taxon>Metazoa</taxon>
        <taxon>Chordata</taxon>
        <taxon>Craniata</taxon>
        <taxon>Vertebrata</taxon>
        <taxon>Euteleostomi</taxon>
        <taxon>Actinopterygii</taxon>
        <taxon>Neopterygii</taxon>
        <taxon>Teleostei</taxon>
        <taxon>Neoteleostei</taxon>
        <taxon>Acanthomorphata</taxon>
        <taxon>Ovalentaria</taxon>
        <taxon>Atherinomorphae</taxon>
        <taxon>Cyprinodontiformes</taxon>
        <taxon>Rivulidae</taxon>
        <taxon>Austrofundulus</taxon>
    </lineage>
</organism>
<evidence type="ECO:0000256" key="3">
    <source>
        <dbReference type="ARBA" id="ARBA00023136"/>
    </source>
</evidence>
<dbReference type="InterPro" id="IPR013783">
    <property type="entry name" value="Ig-like_fold"/>
</dbReference>
<keyword evidence="6" id="KW-1133">Transmembrane helix</keyword>
<keyword evidence="6" id="KW-0812">Transmembrane</keyword>
<comment type="subcellular location">
    <subcellularLocation>
        <location evidence="1">Membrane</location>
    </subcellularLocation>
</comment>